<dbReference type="Pfam" id="PF06262">
    <property type="entry name" value="Zincin_1"/>
    <property type="match status" value="1"/>
</dbReference>
<organism evidence="1 2">
    <name type="scientific">Corynebacterium efficiens (strain DSM 44549 / YS-314 / AJ 12310 / JCM 11189 / NBRC 100395)</name>
    <dbReference type="NCBI Taxonomy" id="196164"/>
    <lineage>
        <taxon>Bacteria</taxon>
        <taxon>Bacillati</taxon>
        <taxon>Actinomycetota</taxon>
        <taxon>Actinomycetes</taxon>
        <taxon>Mycobacteriales</taxon>
        <taxon>Corynebacteriaceae</taxon>
        <taxon>Corynebacterium</taxon>
    </lineage>
</organism>
<name>Q8FRK1_COREF</name>
<dbReference type="eggNOG" id="COG3824">
    <property type="taxonomic scope" value="Bacteria"/>
</dbReference>
<dbReference type="CDD" id="cd12954">
    <property type="entry name" value="MMP_TTHA0227_like_1"/>
    <property type="match status" value="1"/>
</dbReference>
<evidence type="ECO:0008006" key="3">
    <source>
        <dbReference type="Google" id="ProtNLM"/>
    </source>
</evidence>
<dbReference type="EMBL" id="BA000035">
    <property type="protein sequence ID" value="BAC17570.1"/>
    <property type="molecule type" value="Genomic_DNA"/>
</dbReference>
<proteinExistence type="predicted"/>
<dbReference type="Gene3D" id="3.30.2010.20">
    <property type="match status" value="1"/>
</dbReference>
<dbReference type="SUPFAM" id="SSF55486">
    <property type="entry name" value="Metalloproteases ('zincins'), catalytic domain"/>
    <property type="match status" value="1"/>
</dbReference>
<dbReference type="InterPro" id="IPR038555">
    <property type="entry name" value="Zincin_1_sf"/>
</dbReference>
<evidence type="ECO:0000313" key="2">
    <source>
        <dbReference type="Proteomes" id="UP000001409"/>
    </source>
</evidence>
<protein>
    <recommendedName>
        <fullName evidence="3">Metallopeptidase family protein</fullName>
    </recommendedName>
</protein>
<evidence type="ECO:0000313" key="1">
    <source>
        <dbReference type="EMBL" id="BAC17570.1"/>
    </source>
</evidence>
<accession>Q8FRK1</accession>
<dbReference type="KEGG" id="cef:CE0760"/>
<dbReference type="HOGENOM" id="CLU_118049_1_1_11"/>
<keyword evidence="2" id="KW-1185">Reference proteome</keyword>
<dbReference type="AlphaFoldDB" id="Q8FRK1"/>
<dbReference type="InterPro" id="IPR010428">
    <property type="entry name" value="Zincin_1"/>
</dbReference>
<reference evidence="1 2" key="1">
    <citation type="journal article" date="2003" name="Genome Res.">
        <title>Comparative complete genome sequence analysis of the amino acid replacements responsible for the thermostability of Corynebacterium efficiens.</title>
        <authorList>
            <person name="Nishio Y."/>
            <person name="Nakamura Y."/>
            <person name="Kawarabayasi Y."/>
            <person name="Usuda Y."/>
            <person name="Kimura E."/>
            <person name="Sugimoto S."/>
            <person name="Matsui K."/>
            <person name="Yamagishi A."/>
            <person name="Kikuchi H."/>
            <person name="Ikeo K."/>
            <person name="Gojobori T."/>
        </authorList>
    </citation>
    <scope>NUCLEOTIDE SEQUENCE [LARGE SCALE GENOMIC DNA]</scope>
    <source>
        <strain evidence="2">DSM 44549 / YS-314 / AJ 12310 / JCM 11189 / NBRC 100395</strain>
    </source>
</reference>
<dbReference type="Proteomes" id="UP000001409">
    <property type="component" value="Chromosome"/>
</dbReference>
<sequence length="180" mass="19930">MNSHAPPPRVVPLGAPTPLCCSPGLESTLMHSRTFRDRHGRGLRGPLLPTAVPRHASRRKAFDRAVLEAYGPLYAAYRKELANLDVAVDTVPRMRLSADMTILPDEITADGPVPLGRVIPPAIDPQGNPTRARIVIFRMPIEQRVTNKAERHELLTHVLTSLVANYLNVEPHDIDPGFQY</sequence>
<dbReference type="STRING" id="196164.gene:10741162"/>